<dbReference type="InterPro" id="IPR003439">
    <property type="entry name" value="ABC_transporter-like_ATP-bd"/>
</dbReference>
<dbReference type="SUPFAM" id="SSF90123">
    <property type="entry name" value="ABC transporter transmembrane region"/>
    <property type="match status" value="1"/>
</dbReference>
<evidence type="ECO:0000256" key="3">
    <source>
        <dbReference type="ARBA" id="ARBA00022741"/>
    </source>
</evidence>
<feature type="domain" description="ABC transmembrane type-1" evidence="9">
    <location>
        <begin position="16"/>
        <end position="297"/>
    </location>
</feature>
<protein>
    <submittedName>
        <fullName evidence="10">ATP-binding cassette, subfamily B, multidrug efflux pump</fullName>
    </submittedName>
</protein>
<dbReference type="InterPro" id="IPR017871">
    <property type="entry name" value="ABC_transporter-like_CS"/>
</dbReference>
<dbReference type="Gene3D" id="3.40.50.300">
    <property type="entry name" value="P-loop containing nucleotide triphosphate hydrolases"/>
    <property type="match status" value="1"/>
</dbReference>
<evidence type="ECO:0000313" key="11">
    <source>
        <dbReference type="Proteomes" id="UP000182089"/>
    </source>
</evidence>
<reference evidence="10 11" key="1">
    <citation type="submission" date="2016-10" db="EMBL/GenBank/DDBJ databases">
        <authorList>
            <person name="Varghese N."/>
            <person name="Submissions S."/>
        </authorList>
    </citation>
    <scope>NUCLEOTIDE SEQUENCE [LARGE SCALE GENOMIC DNA]</scope>
    <source>
        <strain evidence="10 11">WC1T17</strain>
    </source>
</reference>
<feature type="transmembrane region" description="Helical" evidence="7">
    <location>
        <begin position="54"/>
        <end position="75"/>
    </location>
</feature>
<sequence length="575" mass="63772">MQILREHLFKYPTYILGAVISAVASIGTMLYQPKLLQDILNAILKNNMDAIKTLSVWLIFLAVIGVISGIYNVYFAAKIAQNVTSDLRLRTYQKIQSFSFGNIEHFSSGSLVVRLINDMNQITNLLMSVFMQFLRMPLMFIGAFIMGVYTLPRLWWLEILMIILVILVSIFTFQKMGRLFGQVQIFMDKINTRAKETLQGMRVVKSFNQEANNSANFNQTSDELNKINLWIGYIFSASFPAFMLATYAAIALAIYLVGGSITSHPSDVAAISSYVTYLSLVMNAIIVIGMTATMVSRGLVSLERIKEVLDTKPDLTYVTDQDEDLKGSVEFKHVSFTYPDSKQETLHDISFKVAPGQKIGIVGKTGSGKSTLAQLIARLYDPSSGEIDLGGKNIKEVSQKTVTKTVSFVLQRAILFSGTINENLRQGKKTASQAEIEKAAQIAQAEEFISKYPDTFEHEVEERSANFSGGQKQRLSLARGVVGNPVVLILDDSTSALDAKSEKLVQEGLAKHLKGTTTFIIAEKLVSVKDADQILVLDDGHLSACGTHAELLKTSPVYQEIYQTQKAKERRSDLS</sequence>
<feature type="transmembrane region" description="Helical" evidence="7">
    <location>
        <begin position="125"/>
        <end position="149"/>
    </location>
</feature>
<dbReference type="PANTHER" id="PTHR43394:SF1">
    <property type="entry name" value="ATP-BINDING CASSETTE SUB-FAMILY B MEMBER 10, MITOCHONDRIAL"/>
    <property type="match status" value="1"/>
</dbReference>
<dbReference type="PROSITE" id="PS50893">
    <property type="entry name" value="ABC_TRANSPORTER_2"/>
    <property type="match status" value="1"/>
</dbReference>
<evidence type="ECO:0000256" key="7">
    <source>
        <dbReference type="SAM" id="Phobius"/>
    </source>
</evidence>
<dbReference type="Gene3D" id="1.20.1560.10">
    <property type="entry name" value="ABC transporter type 1, transmembrane domain"/>
    <property type="match status" value="1"/>
</dbReference>
<gene>
    <name evidence="10" type="ORF">SAMN05216431_11829</name>
</gene>
<evidence type="ECO:0000256" key="2">
    <source>
        <dbReference type="ARBA" id="ARBA00022692"/>
    </source>
</evidence>
<dbReference type="GO" id="GO:0005524">
    <property type="term" value="F:ATP binding"/>
    <property type="evidence" value="ECO:0007669"/>
    <property type="project" value="UniProtKB-KW"/>
</dbReference>
<evidence type="ECO:0000256" key="1">
    <source>
        <dbReference type="ARBA" id="ARBA00004651"/>
    </source>
</evidence>
<feature type="transmembrane region" description="Helical" evidence="7">
    <location>
        <begin position="230"/>
        <end position="257"/>
    </location>
</feature>
<dbReference type="SUPFAM" id="SSF52540">
    <property type="entry name" value="P-loop containing nucleoside triphosphate hydrolases"/>
    <property type="match status" value="1"/>
</dbReference>
<dbReference type="PROSITE" id="PS50929">
    <property type="entry name" value="ABC_TM1F"/>
    <property type="match status" value="1"/>
</dbReference>
<dbReference type="InterPro" id="IPR027417">
    <property type="entry name" value="P-loop_NTPase"/>
</dbReference>
<dbReference type="InterPro" id="IPR003593">
    <property type="entry name" value="AAA+_ATPase"/>
</dbReference>
<organism evidence="10 11">
    <name type="scientific">Ligilactobacillus ruminis</name>
    <dbReference type="NCBI Taxonomy" id="1623"/>
    <lineage>
        <taxon>Bacteria</taxon>
        <taxon>Bacillati</taxon>
        <taxon>Bacillota</taxon>
        <taxon>Bacilli</taxon>
        <taxon>Lactobacillales</taxon>
        <taxon>Lactobacillaceae</taxon>
        <taxon>Ligilactobacillus</taxon>
    </lineage>
</organism>
<dbReference type="InterPro" id="IPR036640">
    <property type="entry name" value="ABC1_TM_sf"/>
</dbReference>
<keyword evidence="4 10" id="KW-0067">ATP-binding</keyword>
<feature type="transmembrane region" description="Helical" evidence="7">
    <location>
        <begin position="12"/>
        <end position="31"/>
    </location>
</feature>
<name>A0ABY1AEM0_9LACO</name>
<dbReference type="InterPro" id="IPR039421">
    <property type="entry name" value="Type_1_exporter"/>
</dbReference>
<dbReference type="SMART" id="SM00382">
    <property type="entry name" value="AAA"/>
    <property type="match status" value="1"/>
</dbReference>
<proteinExistence type="predicted"/>
<dbReference type="PROSITE" id="PS00211">
    <property type="entry name" value="ABC_TRANSPORTER_1"/>
    <property type="match status" value="1"/>
</dbReference>
<keyword evidence="3" id="KW-0547">Nucleotide-binding</keyword>
<evidence type="ECO:0000313" key="10">
    <source>
        <dbReference type="EMBL" id="SEM99104.1"/>
    </source>
</evidence>
<evidence type="ECO:0000259" key="8">
    <source>
        <dbReference type="PROSITE" id="PS50893"/>
    </source>
</evidence>
<evidence type="ECO:0000259" key="9">
    <source>
        <dbReference type="PROSITE" id="PS50929"/>
    </source>
</evidence>
<feature type="transmembrane region" description="Helical" evidence="7">
    <location>
        <begin position="155"/>
        <end position="173"/>
    </location>
</feature>
<keyword evidence="6 7" id="KW-0472">Membrane</keyword>
<comment type="subcellular location">
    <subcellularLocation>
        <location evidence="1">Cell membrane</location>
        <topology evidence="1">Multi-pass membrane protein</topology>
    </subcellularLocation>
</comment>
<evidence type="ECO:0000256" key="5">
    <source>
        <dbReference type="ARBA" id="ARBA00022989"/>
    </source>
</evidence>
<keyword evidence="2 7" id="KW-0812">Transmembrane</keyword>
<dbReference type="Pfam" id="PF00005">
    <property type="entry name" value="ABC_tran"/>
    <property type="match status" value="1"/>
</dbReference>
<dbReference type="Pfam" id="PF00664">
    <property type="entry name" value="ABC_membrane"/>
    <property type="match status" value="1"/>
</dbReference>
<keyword evidence="5 7" id="KW-1133">Transmembrane helix</keyword>
<feature type="domain" description="ABC transporter" evidence="8">
    <location>
        <begin position="329"/>
        <end position="564"/>
    </location>
</feature>
<dbReference type="InterPro" id="IPR011527">
    <property type="entry name" value="ABC1_TM_dom"/>
</dbReference>
<evidence type="ECO:0000256" key="6">
    <source>
        <dbReference type="ARBA" id="ARBA00023136"/>
    </source>
</evidence>
<accession>A0ABY1AEM0</accession>
<comment type="caution">
    <text evidence="10">The sequence shown here is derived from an EMBL/GenBank/DDBJ whole genome shotgun (WGS) entry which is preliminary data.</text>
</comment>
<dbReference type="EMBL" id="FOCC01000018">
    <property type="protein sequence ID" value="SEM99104.1"/>
    <property type="molecule type" value="Genomic_DNA"/>
</dbReference>
<dbReference type="PANTHER" id="PTHR43394">
    <property type="entry name" value="ATP-DEPENDENT PERMEASE MDL1, MITOCHONDRIAL"/>
    <property type="match status" value="1"/>
</dbReference>
<evidence type="ECO:0000256" key="4">
    <source>
        <dbReference type="ARBA" id="ARBA00022840"/>
    </source>
</evidence>
<dbReference type="Proteomes" id="UP000182089">
    <property type="component" value="Unassembled WGS sequence"/>
</dbReference>
<feature type="transmembrane region" description="Helical" evidence="7">
    <location>
        <begin position="277"/>
        <end position="296"/>
    </location>
</feature>
<dbReference type="CDD" id="cd18548">
    <property type="entry name" value="ABC_6TM_Tm287_like"/>
    <property type="match status" value="1"/>
</dbReference>